<name>A0ABQ8VY27_9AGAR</name>
<sequence>MHLDLGCSVLSLFITTSVATITEPIPVCSYWFLLHWPQSQSPTVTVITMHWNLGCSMLSCFCRTSHQCWQRLDNSESGPNDSAYISLFPNAHSMQIVQIPLSRVLPVSPTMIHLGSTSTEPNTWPGNVST</sequence>
<feature type="signal peptide" evidence="1">
    <location>
        <begin position="1"/>
        <end position="19"/>
    </location>
</feature>
<evidence type="ECO:0000256" key="1">
    <source>
        <dbReference type="SAM" id="SignalP"/>
    </source>
</evidence>
<feature type="chain" id="PRO_5046025601" description="Secreted protein" evidence="1">
    <location>
        <begin position="20"/>
        <end position="130"/>
    </location>
</feature>
<reference evidence="2" key="1">
    <citation type="submission" date="2022-08" db="EMBL/GenBank/DDBJ databases">
        <title>A Global Phylogenomic Analysis of the Shiitake Genus Lentinula.</title>
        <authorList>
            <consortium name="DOE Joint Genome Institute"/>
            <person name="Sierra-Patev S."/>
            <person name="Min B."/>
            <person name="Naranjo-Ortiz M."/>
            <person name="Looney B."/>
            <person name="Konkel Z."/>
            <person name="Slot J.C."/>
            <person name="Sakamoto Y."/>
            <person name="Steenwyk J.L."/>
            <person name="Rokas A."/>
            <person name="Carro J."/>
            <person name="Camarero S."/>
            <person name="Ferreira P."/>
            <person name="Molpeceres G."/>
            <person name="Ruiz-Duenas F.J."/>
            <person name="Serrano A."/>
            <person name="Henrissat B."/>
            <person name="Drula E."/>
            <person name="Hughes K.W."/>
            <person name="Mata J.L."/>
            <person name="Ishikawa N.K."/>
            <person name="Vargas-Isla R."/>
            <person name="Ushijima S."/>
            <person name="Smith C.A."/>
            <person name="Ahrendt S."/>
            <person name="Andreopoulos W."/>
            <person name="He G."/>
            <person name="Labutti K."/>
            <person name="Lipzen A."/>
            <person name="Ng V."/>
            <person name="Riley R."/>
            <person name="Sandor L."/>
            <person name="Barry K."/>
            <person name="Martinez A.T."/>
            <person name="Xiao Y."/>
            <person name="Gibbons J.G."/>
            <person name="Terashima K."/>
            <person name="Grigoriev I.V."/>
            <person name="Hibbett D.S."/>
        </authorList>
    </citation>
    <scope>NUCLEOTIDE SEQUENCE</scope>
    <source>
        <strain evidence="2">RHP3577 ss4</strain>
    </source>
</reference>
<accession>A0ABQ8VY27</accession>
<evidence type="ECO:0000313" key="2">
    <source>
        <dbReference type="EMBL" id="KAJ4501288.1"/>
    </source>
</evidence>
<comment type="caution">
    <text evidence="2">The sequence shown here is derived from an EMBL/GenBank/DDBJ whole genome shotgun (WGS) entry which is preliminary data.</text>
</comment>
<protein>
    <recommendedName>
        <fullName evidence="4">Secreted protein</fullName>
    </recommendedName>
</protein>
<dbReference type="EMBL" id="JANVFT010000002">
    <property type="protein sequence ID" value="KAJ4501288.1"/>
    <property type="molecule type" value="Genomic_DNA"/>
</dbReference>
<evidence type="ECO:0000313" key="3">
    <source>
        <dbReference type="Proteomes" id="UP001150217"/>
    </source>
</evidence>
<proteinExistence type="predicted"/>
<evidence type="ECO:0008006" key="4">
    <source>
        <dbReference type="Google" id="ProtNLM"/>
    </source>
</evidence>
<keyword evidence="1" id="KW-0732">Signal</keyword>
<organism evidence="2 3">
    <name type="scientific">Lentinula lateritia</name>
    <dbReference type="NCBI Taxonomy" id="40482"/>
    <lineage>
        <taxon>Eukaryota</taxon>
        <taxon>Fungi</taxon>
        <taxon>Dikarya</taxon>
        <taxon>Basidiomycota</taxon>
        <taxon>Agaricomycotina</taxon>
        <taxon>Agaricomycetes</taxon>
        <taxon>Agaricomycetidae</taxon>
        <taxon>Agaricales</taxon>
        <taxon>Marasmiineae</taxon>
        <taxon>Omphalotaceae</taxon>
        <taxon>Lentinula</taxon>
    </lineage>
</organism>
<gene>
    <name evidence="2" type="ORF">C8R41DRAFT_806719</name>
</gene>
<dbReference type="Proteomes" id="UP001150217">
    <property type="component" value="Unassembled WGS sequence"/>
</dbReference>
<keyword evidence="3" id="KW-1185">Reference proteome</keyword>